<accession>A0A518K7E8</accession>
<proteinExistence type="predicted"/>
<sequence length="38" mass="4335">MPAAMFLFYFLVVGIVAAAHPEQVAWFVTLLLAVRWKK</sequence>
<dbReference type="EMBL" id="CP036349">
    <property type="protein sequence ID" value="QDV73716.1"/>
    <property type="molecule type" value="Genomic_DNA"/>
</dbReference>
<keyword evidence="1" id="KW-1133">Transmembrane helix</keyword>
<evidence type="ECO:0000256" key="1">
    <source>
        <dbReference type="SAM" id="Phobius"/>
    </source>
</evidence>
<gene>
    <name evidence="2" type="ORF">Spa11_19150</name>
</gene>
<keyword evidence="1" id="KW-0812">Transmembrane</keyword>
<name>A0A518K7E8_9BACT</name>
<keyword evidence="1" id="KW-0472">Membrane</keyword>
<dbReference type="Proteomes" id="UP000316426">
    <property type="component" value="Chromosome"/>
</dbReference>
<protein>
    <submittedName>
        <fullName evidence="2">Uncharacterized protein</fullName>
    </submittedName>
</protein>
<dbReference type="KEGG" id="bmei:Spa11_19150"/>
<dbReference type="AlphaFoldDB" id="A0A518K7E8"/>
<evidence type="ECO:0000313" key="2">
    <source>
        <dbReference type="EMBL" id="QDV73716.1"/>
    </source>
</evidence>
<feature type="transmembrane region" description="Helical" evidence="1">
    <location>
        <begin position="6"/>
        <end position="34"/>
    </location>
</feature>
<keyword evidence="3" id="KW-1185">Reference proteome</keyword>
<reference evidence="2 3" key="1">
    <citation type="submission" date="2019-02" db="EMBL/GenBank/DDBJ databases">
        <title>Deep-cultivation of Planctomycetes and their phenomic and genomic characterization uncovers novel biology.</title>
        <authorList>
            <person name="Wiegand S."/>
            <person name="Jogler M."/>
            <person name="Boedeker C."/>
            <person name="Pinto D."/>
            <person name="Vollmers J."/>
            <person name="Rivas-Marin E."/>
            <person name="Kohn T."/>
            <person name="Peeters S.H."/>
            <person name="Heuer A."/>
            <person name="Rast P."/>
            <person name="Oberbeckmann S."/>
            <person name="Bunk B."/>
            <person name="Jeske O."/>
            <person name="Meyerdierks A."/>
            <person name="Storesund J.E."/>
            <person name="Kallscheuer N."/>
            <person name="Luecker S."/>
            <person name="Lage O.M."/>
            <person name="Pohl T."/>
            <person name="Merkel B.J."/>
            <person name="Hornburger P."/>
            <person name="Mueller R.-W."/>
            <person name="Bruemmer F."/>
            <person name="Labrenz M."/>
            <person name="Spormann A.M."/>
            <person name="Op den Camp H."/>
            <person name="Overmann J."/>
            <person name="Amann R."/>
            <person name="Jetten M.S.M."/>
            <person name="Mascher T."/>
            <person name="Medema M.H."/>
            <person name="Devos D.P."/>
            <person name="Kaster A.-K."/>
            <person name="Ovreas L."/>
            <person name="Rohde M."/>
            <person name="Galperin M.Y."/>
            <person name="Jogler C."/>
        </authorList>
    </citation>
    <scope>NUCLEOTIDE SEQUENCE [LARGE SCALE GENOMIC DNA]</scope>
    <source>
        <strain evidence="2 3">Spa11</strain>
    </source>
</reference>
<evidence type="ECO:0000313" key="3">
    <source>
        <dbReference type="Proteomes" id="UP000316426"/>
    </source>
</evidence>
<organism evidence="2 3">
    <name type="scientific">Botrimarina mediterranea</name>
    <dbReference type="NCBI Taxonomy" id="2528022"/>
    <lineage>
        <taxon>Bacteria</taxon>
        <taxon>Pseudomonadati</taxon>
        <taxon>Planctomycetota</taxon>
        <taxon>Planctomycetia</taxon>
        <taxon>Pirellulales</taxon>
        <taxon>Lacipirellulaceae</taxon>
        <taxon>Botrimarina</taxon>
    </lineage>
</organism>